<evidence type="ECO:0000313" key="1">
    <source>
        <dbReference type="EMBL" id="KAF8416230.1"/>
    </source>
</evidence>
<dbReference type="PANTHER" id="PTHR31912">
    <property type="entry name" value="IP13529P"/>
    <property type="match status" value="1"/>
</dbReference>
<sequence length="907" mass="102595">TRSKTSVNVSPDEPLYPWKTMLEFLTHLLFSSPRLRFSHAQKVAVLQWARDLGAPEVPSMYAVMKTQERITELLGSPTEKVKALSGNVFYLNDISKAIAMDFANPLMRFAMQEYPEDEQGCMSQVHHGSKMLNDLPDDLAPPCVRVDRSIYFVHELLQRSMGRYFIPKKFFRARTSTQEEPSLLVLGHEVSKTEEGFAVDPEMVIVLASTFVNTFVDLQRQHGPSCIKFTPSSIAFADRMPNPLREKSGGWMIYTVPLIVFMDNVSGNISKQWNKHHVVYMSNALLPREMLDQEFTIRFISGSPHASPMELMQGIKDSIEKATDDGIIAFDVKHQEEVMLIPYNLIVASDNPMQAEECSHGGLRCNYFCRTCKVGGTTAEKKTDKGYSDIFKSGDLRTPEDTRACIKRQIELSKLSGGTDKVNKSVSQTGVRDATSTAIVNRLLELGKALRKKTAGKPTMSEAQVTARLEHELESLLGGRSVDDCINPLLRIRGLDVHKDTPTEILHTILLGVVKYFWGQTAYILDKGHLLKKFQCRLESIEKDGLNSPTLSADYIVRYKGGLVGKHFKSLVQVMPYLIYDLVPRSVLDGWVMIGRLVVLLWHTLIEDTESYLADLSRVIKDFLSISAQCAPSILVTKPKFHFLHHLPMFIKRFGPPILYSTERYESFNHIFRLASIYSNWQAPSRDACRLFAEQESVKHIVTGGYWRDPTTRRWVNAGPTVLRYISEHPHQRRFLGFPEIKSFQAAQPSEIERPLKWRETQAAQCLQGATEPAARFQRAVSVTPMHGDKPKVQSHVIVKHDDGYRIGTITEILVPFEQHVASHIVISILEFLPELHPCLQVPCIRYPVPEQKIVVSPSDVVCTVNVQHDCMTACCGSTRAVFEQQERLLSSRTKVLVDHVPTNAYL</sequence>
<reference evidence="1" key="1">
    <citation type="submission" date="2019-10" db="EMBL/GenBank/DDBJ databases">
        <authorList>
            <consortium name="DOE Joint Genome Institute"/>
            <person name="Kuo A."/>
            <person name="Miyauchi S."/>
            <person name="Kiss E."/>
            <person name="Drula E."/>
            <person name="Kohler A."/>
            <person name="Sanchez-Garcia M."/>
            <person name="Andreopoulos B."/>
            <person name="Barry K.W."/>
            <person name="Bonito G."/>
            <person name="Buee M."/>
            <person name="Carver A."/>
            <person name="Chen C."/>
            <person name="Cichocki N."/>
            <person name="Clum A."/>
            <person name="Culley D."/>
            <person name="Crous P.W."/>
            <person name="Fauchery L."/>
            <person name="Girlanda M."/>
            <person name="Hayes R."/>
            <person name="Keri Z."/>
            <person name="LaButti K."/>
            <person name="Lipzen A."/>
            <person name="Lombard V."/>
            <person name="Magnuson J."/>
            <person name="Maillard F."/>
            <person name="Morin E."/>
            <person name="Murat C."/>
            <person name="Nolan M."/>
            <person name="Ohm R."/>
            <person name="Pangilinan J."/>
            <person name="Pereira M."/>
            <person name="Perotto S."/>
            <person name="Peter M."/>
            <person name="Riley R."/>
            <person name="Sitrit Y."/>
            <person name="Stielow B."/>
            <person name="Szollosi G."/>
            <person name="Zifcakova L."/>
            <person name="Stursova M."/>
            <person name="Spatafora J.W."/>
            <person name="Tedersoo L."/>
            <person name="Vaario L.-M."/>
            <person name="Yamada A."/>
            <person name="Yan M."/>
            <person name="Wang P."/>
            <person name="Xu J."/>
            <person name="Bruns T."/>
            <person name="Baldrian P."/>
            <person name="Vilgalys R."/>
            <person name="Henrissat B."/>
            <person name="Grigoriev I.V."/>
            <person name="Hibbett D."/>
            <person name="Nagy L.G."/>
            <person name="Martin F.M."/>
        </authorList>
    </citation>
    <scope>NUCLEOTIDE SEQUENCE</scope>
    <source>
        <strain evidence="1">BED1</strain>
    </source>
</reference>
<feature type="non-terminal residue" evidence="1">
    <location>
        <position position="1"/>
    </location>
</feature>
<accession>A0AAD4BBT4</accession>
<comment type="caution">
    <text evidence="1">The sequence shown here is derived from an EMBL/GenBank/DDBJ whole genome shotgun (WGS) entry which is preliminary data.</text>
</comment>
<name>A0AAD4BBT4_BOLED</name>
<dbReference type="EMBL" id="WHUW01000265">
    <property type="protein sequence ID" value="KAF8416230.1"/>
    <property type="molecule type" value="Genomic_DNA"/>
</dbReference>
<dbReference type="Proteomes" id="UP001194468">
    <property type="component" value="Unassembled WGS sequence"/>
</dbReference>
<dbReference type="AlphaFoldDB" id="A0AAD4BBT4"/>
<evidence type="ECO:0000313" key="2">
    <source>
        <dbReference type="Proteomes" id="UP001194468"/>
    </source>
</evidence>
<organism evidence="1 2">
    <name type="scientific">Boletus edulis BED1</name>
    <dbReference type="NCBI Taxonomy" id="1328754"/>
    <lineage>
        <taxon>Eukaryota</taxon>
        <taxon>Fungi</taxon>
        <taxon>Dikarya</taxon>
        <taxon>Basidiomycota</taxon>
        <taxon>Agaricomycotina</taxon>
        <taxon>Agaricomycetes</taxon>
        <taxon>Agaricomycetidae</taxon>
        <taxon>Boletales</taxon>
        <taxon>Boletineae</taxon>
        <taxon>Boletaceae</taxon>
        <taxon>Boletoideae</taxon>
        <taxon>Boletus</taxon>
    </lineage>
</organism>
<keyword evidence="2" id="KW-1185">Reference proteome</keyword>
<feature type="non-terminal residue" evidence="1">
    <location>
        <position position="907"/>
    </location>
</feature>
<proteinExistence type="predicted"/>
<protein>
    <submittedName>
        <fullName evidence="1">Uncharacterized protein</fullName>
    </submittedName>
</protein>
<reference evidence="1" key="2">
    <citation type="journal article" date="2020" name="Nat. Commun.">
        <title>Large-scale genome sequencing of mycorrhizal fungi provides insights into the early evolution of symbiotic traits.</title>
        <authorList>
            <person name="Miyauchi S."/>
            <person name="Kiss E."/>
            <person name="Kuo A."/>
            <person name="Drula E."/>
            <person name="Kohler A."/>
            <person name="Sanchez-Garcia M."/>
            <person name="Morin E."/>
            <person name="Andreopoulos B."/>
            <person name="Barry K.W."/>
            <person name="Bonito G."/>
            <person name="Buee M."/>
            <person name="Carver A."/>
            <person name="Chen C."/>
            <person name="Cichocki N."/>
            <person name="Clum A."/>
            <person name="Culley D."/>
            <person name="Crous P.W."/>
            <person name="Fauchery L."/>
            <person name="Girlanda M."/>
            <person name="Hayes R.D."/>
            <person name="Keri Z."/>
            <person name="LaButti K."/>
            <person name="Lipzen A."/>
            <person name="Lombard V."/>
            <person name="Magnuson J."/>
            <person name="Maillard F."/>
            <person name="Murat C."/>
            <person name="Nolan M."/>
            <person name="Ohm R.A."/>
            <person name="Pangilinan J."/>
            <person name="Pereira M.F."/>
            <person name="Perotto S."/>
            <person name="Peter M."/>
            <person name="Pfister S."/>
            <person name="Riley R."/>
            <person name="Sitrit Y."/>
            <person name="Stielow J.B."/>
            <person name="Szollosi G."/>
            <person name="Zifcakova L."/>
            <person name="Stursova M."/>
            <person name="Spatafora J.W."/>
            <person name="Tedersoo L."/>
            <person name="Vaario L.M."/>
            <person name="Yamada A."/>
            <person name="Yan M."/>
            <person name="Wang P."/>
            <person name="Xu J."/>
            <person name="Bruns T."/>
            <person name="Baldrian P."/>
            <person name="Vilgalys R."/>
            <person name="Dunand C."/>
            <person name="Henrissat B."/>
            <person name="Grigoriev I.V."/>
            <person name="Hibbett D."/>
            <person name="Nagy L.G."/>
            <person name="Martin F.M."/>
        </authorList>
    </citation>
    <scope>NUCLEOTIDE SEQUENCE</scope>
    <source>
        <strain evidence="1">BED1</strain>
    </source>
</reference>
<gene>
    <name evidence="1" type="ORF">L210DRAFT_3334474</name>
</gene>
<dbReference type="PANTHER" id="PTHR31912:SF34">
    <property type="entry name" value="NOTOCHORD-RELATED PROTEIN"/>
    <property type="match status" value="1"/>
</dbReference>